<sequence length="1117" mass="118841">MKEEDSNPLEPVGDEPIEARIVAWVLGDASAFEAAELERLCAANPELEAFRRRMLALHGLLGEAGDTAPDDQWKLSPDRRSKVEALFNAPSAPAAATLLKPQKRSSQPWIRQALMATAACLVLAAGFRYVFAPAKNTQATLAVNESVGVMSARKPSEALWAGRDLPMAEGYASSQPVLPEIADADGEILGRTELVPNRPMGEGLEIGDKTWRSAGGKDLADNSERGSAIRSRAKAAPAKPATPPAGAPAQRYSARGPSEMSFAAAAPPAPAITAAPTRPEVKTEIASSSETRANTDFIRPVDGQTIAGVPANDADARNVVTGGLRSGDGTITRNNIDSVLNNPNRVAQAKGEKLSEEIAKNQSAADLAFDTPAPPSSGPALAAKEENARSESGKLGLAGESTARDEERSKKFTSEGLAAARKAAPKGQIADGGSPADLVWSTPDESIKQDMRRTGAGALSANKSEVIREFNYSTEFEPPADSTPRNPQARAAAVPADPLAPAPASAAQSDGAKTGAGYGGQLAQRETIRREDAVTEGDKLFMDGRNAYANGDYQQAQVDRSRELSLLDESMPAERSVSVGSLKQMITEKEAVIQRYKASLALYDEYEKTEKQIAENNASPEAISKLKEKFSRSSLGDLASKDHIQNSLKSQTGELLELKKQLDATEGLTPAPPKPAPVPADETIAATEPFSTFSLHVSDASFKLAKAALDRGERLSADQIRTEEFYNAFDYGDPAPASGEPVACAIEQAAHPVLPQRNIVRVAMRVGSAGRGQGQPLNLTLLLDNSGSMEREDRHEGLKAAIAQLASLLQPGDTVTLAGFSRTPHLLADRLSGAEAKKLVELVDKLPSEGGTNLEEALKLAGELAIQRRNPTAQNRIVLLTDGAANLGNAQPDDLAQKVAALRQQGIAFDAAGIGAGGLNDRMLEALTRHGNGRYYIVNDPKDADANFARQLAGAFRPAAENVKVQVHFNPDRVSRYKLIGFEKHRLNTEDFHNDAVDAAELAADEAGVALYQVETRPDGSGEIGEVSVRFRDTASDKMVENTWTIPHDEKTPAFDQARPSIQLATISMLAAEKLRGGPLADATDFTTLSPVIARVKNYYSTSSRVGELTGMTGKLR</sequence>
<organism evidence="3 4">
    <name type="scientific">Luteolibacter ambystomatis</name>
    <dbReference type="NCBI Taxonomy" id="2824561"/>
    <lineage>
        <taxon>Bacteria</taxon>
        <taxon>Pseudomonadati</taxon>
        <taxon>Verrucomicrobiota</taxon>
        <taxon>Verrucomicrobiia</taxon>
        <taxon>Verrucomicrobiales</taxon>
        <taxon>Verrucomicrobiaceae</taxon>
        <taxon>Luteolibacter</taxon>
    </lineage>
</organism>
<gene>
    <name evidence="3" type="ORF">KBB96_18425</name>
</gene>
<proteinExistence type="predicted"/>
<accession>A0A975IZ16</accession>
<dbReference type="Pfam" id="PF12450">
    <property type="entry name" value="vWF_A"/>
    <property type="match status" value="1"/>
</dbReference>
<dbReference type="RefSeq" id="WP_211630961.1">
    <property type="nucleotide sequence ID" value="NZ_CP073100.1"/>
</dbReference>
<protein>
    <submittedName>
        <fullName evidence="3">von Willebrand factor type A domain-containing protein</fullName>
    </submittedName>
</protein>
<dbReference type="SUPFAM" id="SSF53300">
    <property type="entry name" value="vWA-like"/>
    <property type="match status" value="1"/>
</dbReference>
<dbReference type="PROSITE" id="PS50234">
    <property type="entry name" value="VWFA"/>
    <property type="match status" value="1"/>
</dbReference>
<evidence type="ECO:0000313" key="3">
    <source>
        <dbReference type="EMBL" id="QUE50822.1"/>
    </source>
</evidence>
<dbReference type="Pfam" id="PF12034">
    <property type="entry name" value="YfbK_C"/>
    <property type="match status" value="1"/>
</dbReference>
<dbReference type="InterPro" id="IPR021908">
    <property type="entry name" value="YfbK_C"/>
</dbReference>
<feature type="compositionally biased region" description="Basic and acidic residues" evidence="1">
    <location>
        <begin position="402"/>
        <end position="413"/>
    </location>
</feature>
<feature type="domain" description="VWFA" evidence="2">
    <location>
        <begin position="778"/>
        <end position="952"/>
    </location>
</feature>
<evidence type="ECO:0000256" key="1">
    <source>
        <dbReference type="SAM" id="MobiDB-lite"/>
    </source>
</evidence>
<name>A0A975IZ16_9BACT</name>
<dbReference type="EMBL" id="CP073100">
    <property type="protein sequence ID" value="QUE50822.1"/>
    <property type="molecule type" value="Genomic_DNA"/>
</dbReference>
<evidence type="ECO:0000313" key="4">
    <source>
        <dbReference type="Proteomes" id="UP000676169"/>
    </source>
</evidence>
<feature type="region of interest" description="Disordered" evidence="1">
    <location>
        <begin position="194"/>
        <end position="255"/>
    </location>
</feature>
<dbReference type="Proteomes" id="UP000676169">
    <property type="component" value="Chromosome"/>
</dbReference>
<evidence type="ECO:0000259" key="2">
    <source>
        <dbReference type="PROSITE" id="PS50234"/>
    </source>
</evidence>
<dbReference type="AlphaFoldDB" id="A0A975IZ16"/>
<reference evidence="3" key="1">
    <citation type="submission" date="2021-04" db="EMBL/GenBank/DDBJ databases">
        <title>Luteolibacter sp. 32A isolated from the skin of an Anderson's salamander (Ambystoma andersonii).</title>
        <authorList>
            <person name="Spergser J."/>
            <person name="Busse H.-J."/>
        </authorList>
    </citation>
    <scope>NUCLEOTIDE SEQUENCE</scope>
    <source>
        <strain evidence="3">32A</strain>
    </source>
</reference>
<keyword evidence="4" id="KW-1185">Reference proteome</keyword>
<dbReference type="SMART" id="SM00327">
    <property type="entry name" value="VWA"/>
    <property type="match status" value="1"/>
</dbReference>
<dbReference type="InterPro" id="IPR022156">
    <property type="entry name" value="Uncharacterised_YfbK_N"/>
</dbReference>
<dbReference type="Pfam" id="PF13519">
    <property type="entry name" value="VWA_2"/>
    <property type="match status" value="1"/>
</dbReference>
<dbReference type="KEGG" id="lamb:KBB96_18425"/>
<feature type="region of interest" description="Disordered" evidence="1">
    <location>
        <begin position="475"/>
        <end position="528"/>
    </location>
</feature>
<dbReference type="InterPro" id="IPR002035">
    <property type="entry name" value="VWF_A"/>
</dbReference>
<dbReference type="InterPro" id="IPR036465">
    <property type="entry name" value="vWFA_dom_sf"/>
</dbReference>
<feature type="region of interest" description="Disordered" evidence="1">
    <location>
        <begin position="366"/>
        <end position="441"/>
    </location>
</feature>
<dbReference type="Gene3D" id="3.40.50.410">
    <property type="entry name" value="von Willebrand factor, type A domain"/>
    <property type="match status" value="1"/>
</dbReference>
<feature type="compositionally biased region" description="Low complexity" evidence="1">
    <location>
        <begin position="487"/>
        <end position="507"/>
    </location>
</feature>
<feature type="compositionally biased region" description="Basic and acidic residues" evidence="1">
    <location>
        <begin position="383"/>
        <end position="392"/>
    </location>
</feature>